<accession>A0A9Q0KVX4</accession>
<dbReference type="GO" id="GO:0000160">
    <property type="term" value="P:phosphorelay signal transduction system"/>
    <property type="evidence" value="ECO:0007669"/>
    <property type="project" value="UniProtKB-KW"/>
</dbReference>
<keyword evidence="5" id="KW-1185">Reference proteome</keyword>
<evidence type="ECO:0000256" key="2">
    <source>
        <dbReference type="PROSITE-ProRule" id="PRU00169"/>
    </source>
</evidence>
<protein>
    <recommendedName>
        <fullName evidence="3">Response regulatory domain-containing protein</fullName>
    </recommendedName>
</protein>
<dbReference type="SUPFAM" id="SSF52172">
    <property type="entry name" value="CheY-like"/>
    <property type="match status" value="1"/>
</dbReference>
<name>A0A9Q0KVX4_9MAGN</name>
<keyword evidence="1" id="KW-0902">Two-component regulatory system</keyword>
<feature type="modified residue" description="4-aspartylphosphate" evidence="2">
    <location>
        <position position="84"/>
    </location>
</feature>
<evidence type="ECO:0000313" key="4">
    <source>
        <dbReference type="EMBL" id="KAJ4977827.1"/>
    </source>
</evidence>
<comment type="caution">
    <text evidence="4">The sequence shown here is derived from an EMBL/GenBank/DDBJ whole genome shotgun (WGS) entry which is preliminary data.</text>
</comment>
<dbReference type="InterPro" id="IPR045279">
    <property type="entry name" value="ARR-like"/>
</dbReference>
<dbReference type="AlphaFoldDB" id="A0A9Q0KVX4"/>
<organism evidence="4 5">
    <name type="scientific">Protea cynaroides</name>
    <dbReference type="NCBI Taxonomy" id="273540"/>
    <lineage>
        <taxon>Eukaryota</taxon>
        <taxon>Viridiplantae</taxon>
        <taxon>Streptophyta</taxon>
        <taxon>Embryophyta</taxon>
        <taxon>Tracheophyta</taxon>
        <taxon>Spermatophyta</taxon>
        <taxon>Magnoliopsida</taxon>
        <taxon>Proteales</taxon>
        <taxon>Proteaceae</taxon>
        <taxon>Protea</taxon>
    </lineage>
</organism>
<dbReference type="OrthoDB" id="60033at2759"/>
<keyword evidence="2" id="KW-0597">Phosphoprotein</keyword>
<dbReference type="InterPro" id="IPR011006">
    <property type="entry name" value="CheY-like_superfamily"/>
</dbReference>
<dbReference type="PANTHER" id="PTHR43874:SF106">
    <property type="entry name" value="TWO-COMPONENT RESPONSE REGULATOR ORR4"/>
    <property type="match status" value="1"/>
</dbReference>
<gene>
    <name evidence="4" type="ORF">NE237_008607</name>
</gene>
<dbReference type="Proteomes" id="UP001141806">
    <property type="component" value="Unassembled WGS sequence"/>
</dbReference>
<evidence type="ECO:0000256" key="1">
    <source>
        <dbReference type="ARBA" id="ARBA00023012"/>
    </source>
</evidence>
<dbReference type="PROSITE" id="PS50110">
    <property type="entry name" value="RESPONSE_REGULATORY"/>
    <property type="match status" value="1"/>
</dbReference>
<reference evidence="4" key="1">
    <citation type="journal article" date="2023" name="Plant J.">
        <title>The genome of the king protea, Protea cynaroides.</title>
        <authorList>
            <person name="Chang J."/>
            <person name="Duong T.A."/>
            <person name="Schoeman C."/>
            <person name="Ma X."/>
            <person name="Roodt D."/>
            <person name="Barker N."/>
            <person name="Li Z."/>
            <person name="Van de Peer Y."/>
            <person name="Mizrachi E."/>
        </authorList>
    </citation>
    <scope>NUCLEOTIDE SEQUENCE</scope>
    <source>
        <tissue evidence="4">Young leaves</tissue>
    </source>
</reference>
<dbReference type="PANTHER" id="PTHR43874">
    <property type="entry name" value="TWO-COMPONENT RESPONSE REGULATOR"/>
    <property type="match status" value="1"/>
</dbReference>
<dbReference type="GO" id="GO:0009736">
    <property type="term" value="P:cytokinin-activated signaling pathway"/>
    <property type="evidence" value="ECO:0007669"/>
    <property type="project" value="InterPro"/>
</dbReference>
<feature type="domain" description="Response regulatory" evidence="3">
    <location>
        <begin position="21"/>
        <end position="151"/>
    </location>
</feature>
<dbReference type="Pfam" id="PF00072">
    <property type="entry name" value="Response_reg"/>
    <property type="match status" value="1"/>
</dbReference>
<dbReference type="CDD" id="cd17581">
    <property type="entry name" value="REC_typeA_ARR"/>
    <property type="match status" value="1"/>
</dbReference>
<proteinExistence type="predicted"/>
<sequence length="165" mass="18198">MAITSSSAIDMVEYCGEDELHVLAVDDSLIDRKLMETLLKKSAIKVTTAENGQRALEYLGLGGCENHDPALTSSGVKVNLIITDYSMPGMTGYELLKKIKESSTVKEIPVVIVSSENIPTRINQCLEEGAQEFILKPLQQSDVKNLRCQMMKINKSCSGRLYLGR</sequence>
<evidence type="ECO:0000313" key="5">
    <source>
        <dbReference type="Proteomes" id="UP001141806"/>
    </source>
</evidence>
<dbReference type="EMBL" id="JAMYWD010000002">
    <property type="protein sequence ID" value="KAJ4977827.1"/>
    <property type="molecule type" value="Genomic_DNA"/>
</dbReference>
<dbReference type="Gene3D" id="3.40.50.2300">
    <property type="match status" value="1"/>
</dbReference>
<evidence type="ECO:0000259" key="3">
    <source>
        <dbReference type="PROSITE" id="PS50110"/>
    </source>
</evidence>
<dbReference type="SMART" id="SM00448">
    <property type="entry name" value="REC"/>
    <property type="match status" value="1"/>
</dbReference>
<dbReference type="InterPro" id="IPR001789">
    <property type="entry name" value="Sig_transdc_resp-reg_receiver"/>
</dbReference>